<dbReference type="GeneID" id="24870522"/>
<proteinExistence type="predicted"/>
<dbReference type="PATRIC" id="fig|1434118.4.peg.1218"/>
<evidence type="ECO:0000313" key="1">
    <source>
        <dbReference type="EMBL" id="AKB35540.1"/>
    </source>
</evidence>
<dbReference type="RefSeq" id="WP_156157278.1">
    <property type="nucleotide sequence ID" value="NZ_CP009508.1"/>
</dbReference>
<dbReference type="KEGG" id="msj:MSSAC_0950"/>
<dbReference type="InterPro" id="IPR045633">
    <property type="entry name" value="DUF6414"/>
</dbReference>
<protein>
    <submittedName>
        <fullName evidence="1">Uncharacterized protein</fullName>
    </submittedName>
</protein>
<name>A0A0E3PM90_9EURY</name>
<reference evidence="1 2" key="1">
    <citation type="submission" date="2014-07" db="EMBL/GenBank/DDBJ databases">
        <title>Methanogenic archaea and the global carbon cycle.</title>
        <authorList>
            <person name="Henriksen J.R."/>
            <person name="Luke J."/>
            <person name="Reinhart S."/>
            <person name="Benedict M.N."/>
            <person name="Youngblut N.D."/>
            <person name="Metcalf M.E."/>
            <person name="Whitaker R.J."/>
            <person name="Metcalf W.W."/>
        </authorList>
    </citation>
    <scope>NUCLEOTIDE SEQUENCE [LARGE SCALE GENOMIC DNA]</scope>
    <source>
        <strain evidence="1 2">C2J</strain>
    </source>
</reference>
<organism evidence="1 2">
    <name type="scientific">Methanosarcina siciliae C2J</name>
    <dbReference type="NCBI Taxonomy" id="1434118"/>
    <lineage>
        <taxon>Archaea</taxon>
        <taxon>Methanobacteriati</taxon>
        <taxon>Methanobacteriota</taxon>
        <taxon>Stenosarchaea group</taxon>
        <taxon>Methanomicrobia</taxon>
        <taxon>Methanosarcinales</taxon>
        <taxon>Methanosarcinaceae</taxon>
        <taxon>Methanosarcina</taxon>
    </lineage>
</organism>
<sequence>MDTRCVRDFIYIDIDRVKSIISQLEEGLIDQTEILSGSSEGSTLSGEGGLIGIFKAEADLNLNFHRQLSETKSLHDYIYNKVEKLLLSESQLLRIPNEEFCVYSEKLRNSLSDTSFILIRGKIAINDFSQLRKLVSNFAELSKFIARCSIAAKTDLSKSQAKLAYDNLVNDFNNNFDKNTKEGLILVFDMFYQDRTVVKIFPFRDNLDFRFVGNLNKSYLRDDIESIIYKYGTEPVSYWVIFGQIASIPPKNRSNKMQEMTGNQIEKALHGLFDANREIEKMAQSVTFPEIAITPIAIYRE</sequence>
<dbReference type="AlphaFoldDB" id="A0A0E3PM90"/>
<evidence type="ECO:0000313" key="2">
    <source>
        <dbReference type="Proteomes" id="UP000033123"/>
    </source>
</evidence>
<dbReference type="EMBL" id="CP009508">
    <property type="protein sequence ID" value="AKB35540.1"/>
    <property type="molecule type" value="Genomic_DNA"/>
</dbReference>
<gene>
    <name evidence="1" type="ORF">MSSAC_0950</name>
</gene>
<accession>A0A0E3PM90</accession>
<dbReference type="HOGENOM" id="CLU_901982_0_0_2"/>
<dbReference type="Proteomes" id="UP000033123">
    <property type="component" value="Chromosome"/>
</dbReference>
<dbReference type="Pfam" id="PF19952">
    <property type="entry name" value="DUF6414"/>
    <property type="match status" value="1"/>
</dbReference>